<feature type="signal peptide" evidence="7">
    <location>
        <begin position="1"/>
        <end position="18"/>
    </location>
</feature>
<dbReference type="GeneID" id="111112821"/>
<keyword evidence="3" id="KW-1015">Disulfide bond</keyword>
<dbReference type="InterPro" id="IPR003599">
    <property type="entry name" value="Ig_sub"/>
</dbReference>
<accession>A0A8B8BU32</accession>
<dbReference type="AlphaFoldDB" id="A0A8B8BU32"/>
<keyword evidence="4" id="KW-0325">Glycoprotein</keyword>
<name>A0A8B8BU32_CRAVI</name>
<evidence type="ECO:0000259" key="8">
    <source>
        <dbReference type="PROSITE" id="PS50835"/>
    </source>
</evidence>
<evidence type="ECO:0000256" key="4">
    <source>
        <dbReference type="ARBA" id="ARBA00023180"/>
    </source>
</evidence>
<keyword evidence="7" id="KW-0732">Signal</keyword>
<dbReference type="InterPro" id="IPR007110">
    <property type="entry name" value="Ig-like_dom"/>
</dbReference>
<proteinExistence type="predicted"/>
<dbReference type="GO" id="GO:0050839">
    <property type="term" value="F:cell adhesion molecule binding"/>
    <property type="evidence" value="ECO:0007669"/>
    <property type="project" value="TreeGrafter"/>
</dbReference>
<feature type="domain" description="Ig-like" evidence="8">
    <location>
        <begin position="199"/>
        <end position="293"/>
    </location>
</feature>
<keyword evidence="6" id="KW-0175">Coiled coil</keyword>
<dbReference type="GO" id="GO:0005911">
    <property type="term" value="C:cell-cell junction"/>
    <property type="evidence" value="ECO:0007669"/>
    <property type="project" value="TreeGrafter"/>
</dbReference>
<dbReference type="Gene3D" id="2.60.40.10">
    <property type="entry name" value="Immunoglobulins"/>
    <property type="match status" value="2"/>
</dbReference>
<evidence type="ECO:0000256" key="6">
    <source>
        <dbReference type="SAM" id="Coils"/>
    </source>
</evidence>
<dbReference type="Proteomes" id="UP000694844">
    <property type="component" value="Chromosome 9"/>
</dbReference>
<dbReference type="CDD" id="cd00096">
    <property type="entry name" value="Ig"/>
    <property type="match status" value="1"/>
</dbReference>
<dbReference type="InterPro" id="IPR051275">
    <property type="entry name" value="Cell_adhesion_signaling"/>
</dbReference>
<feature type="chain" id="PRO_5034087552" evidence="7">
    <location>
        <begin position="19"/>
        <end position="690"/>
    </location>
</feature>
<evidence type="ECO:0000313" key="9">
    <source>
        <dbReference type="Proteomes" id="UP000694844"/>
    </source>
</evidence>
<evidence type="ECO:0000256" key="5">
    <source>
        <dbReference type="ARBA" id="ARBA00023319"/>
    </source>
</evidence>
<evidence type="ECO:0000256" key="3">
    <source>
        <dbReference type="ARBA" id="ARBA00023157"/>
    </source>
</evidence>
<dbReference type="PROSITE" id="PS50835">
    <property type="entry name" value="IG_LIKE"/>
    <property type="match status" value="3"/>
</dbReference>
<sequence>MNTLLLVAFFGFILFAKGGPLHITTQFIDGDVSFFWNGDPGVPYFVLTTGNNKTMGTWYRIFERQYTVKNALLYDSISINVRAPDDPSDNKFTYKVSKIESNVNNSVKISWTAPYFPRAGEYIIYHANKVNRSIISVYSNDVTLDQTKYEYHSRPLTSTNISFEIKDITPDDAGYYNGGTKTKAAWSGGGVVLIVHNKPSKPNIQGNLNILVGNSLELTCTCTSSSSTTPEYYARLHPLSPLSYTWYVNNTQLYGETDKTLRLRVTRNHKYNHYSCTARDKLESDRSDPVKINPMYTSDKLTISPSPSLNLYNKLPVKEGETVGPYTCTADCNPPCDISWKYKDSTSGGFFDVASTALLGSHFVNRSIALYRCIAQYSPDKDFKIIENIILDVHYLDEPQLVYNENSPIYTYEELQVQEKTSLHLYCHVNSNPTPTIRLHRGGNANVIAETNSANWLNHTIYSLQCSDTDEYTCTGESTGLSSKKKVFRINVNCDLRLNSKDTVELIKGFMVGSQRTVIIKIPVIAYPPPVTSRFTWVDPKGQMINGTNVALLKTHALYSFLITSVVLLPEVEHYGEYSVQYNGKSLTKIPITKRDDFLSESDRKSTFTIVTTSNDKTRTDMKANGQGNQNVQVLEIEKLKLENRKLHEEIQKTKLEKETLQAAKNLYNAKLMLILKENKEVAPSILGQL</sequence>
<dbReference type="InterPro" id="IPR013783">
    <property type="entry name" value="Ig-like_fold"/>
</dbReference>
<feature type="domain" description="Ig-like" evidence="8">
    <location>
        <begin position="399"/>
        <end position="488"/>
    </location>
</feature>
<evidence type="ECO:0000256" key="2">
    <source>
        <dbReference type="ARBA" id="ARBA00023136"/>
    </source>
</evidence>
<comment type="subcellular location">
    <subcellularLocation>
        <location evidence="1">Membrane</location>
        <topology evidence="1">Single-pass type I membrane protein</topology>
    </subcellularLocation>
</comment>
<keyword evidence="5" id="KW-0393">Immunoglobulin domain</keyword>
<dbReference type="RefSeq" id="XP_022306359.1">
    <property type="nucleotide sequence ID" value="XM_022450651.1"/>
</dbReference>
<feature type="coiled-coil region" evidence="6">
    <location>
        <begin position="637"/>
        <end position="671"/>
    </location>
</feature>
<dbReference type="SMART" id="SM00409">
    <property type="entry name" value="IG"/>
    <property type="match status" value="2"/>
</dbReference>
<organism evidence="9 10">
    <name type="scientific">Crassostrea virginica</name>
    <name type="common">Eastern oyster</name>
    <dbReference type="NCBI Taxonomy" id="6565"/>
    <lineage>
        <taxon>Eukaryota</taxon>
        <taxon>Metazoa</taxon>
        <taxon>Spiralia</taxon>
        <taxon>Lophotrochozoa</taxon>
        <taxon>Mollusca</taxon>
        <taxon>Bivalvia</taxon>
        <taxon>Autobranchia</taxon>
        <taxon>Pteriomorphia</taxon>
        <taxon>Ostreida</taxon>
        <taxon>Ostreoidea</taxon>
        <taxon>Ostreidae</taxon>
        <taxon>Crassostrea</taxon>
    </lineage>
</organism>
<dbReference type="InterPro" id="IPR036179">
    <property type="entry name" value="Ig-like_dom_sf"/>
</dbReference>
<evidence type="ECO:0000313" key="10">
    <source>
        <dbReference type="RefSeq" id="XP_022306359.1"/>
    </source>
</evidence>
<feature type="domain" description="Ig-like" evidence="8">
    <location>
        <begin position="307"/>
        <end position="384"/>
    </location>
</feature>
<dbReference type="GO" id="GO:0005886">
    <property type="term" value="C:plasma membrane"/>
    <property type="evidence" value="ECO:0007669"/>
    <property type="project" value="TreeGrafter"/>
</dbReference>
<evidence type="ECO:0000256" key="1">
    <source>
        <dbReference type="ARBA" id="ARBA00004479"/>
    </source>
</evidence>
<dbReference type="PANTHER" id="PTHR11640:SF164">
    <property type="entry name" value="MAM DOMAIN-CONTAINING GLYCOSYLPHOSPHATIDYLINOSITOL ANCHOR PROTEIN 1"/>
    <property type="match status" value="1"/>
</dbReference>
<keyword evidence="2" id="KW-0472">Membrane</keyword>
<reference evidence="10" key="1">
    <citation type="submission" date="2025-08" db="UniProtKB">
        <authorList>
            <consortium name="RefSeq"/>
        </authorList>
    </citation>
    <scope>IDENTIFICATION</scope>
    <source>
        <tissue evidence="10">Whole sample</tissue>
    </source>
</reference>
<evidence type="ECO:0000256" key="7">
    <source>
        <dbReference type="SAM" id="SignalP"/>
    </source>
</evidence>
<keyword evidence="9" id="KW-1185">Reference proteome</keyword>
<dbReference type="OrthoDB" id="6078221at2759"/>
<dbReference type="GO" id="GO:0098609">
    <property type="term" value="P:cell-cell adhesion"/>
    <property type="evidence" value="ECO:0007669"/>
    <property type="project" value="TreeGrafter"/>
</dbReference>
<gene>
    <name evidence="10" type="primary">LOC111112821</name>
</gene>
<dbReference type="PANTHER" id="PTHR11640">
    <property type="entry name" value="NEPHRIN"/>
    <property type="match status" value="1"/>
</dbReference>
<dbReference type="SUPFAM" id="SSF48726">
    <property type="entry name" value="Immunoglobulin"/>
    <property type="match status" value="2"/>
</dbReference>
<protein>
    <submittedName>
        <fullName evidence="10">Uncharacterized protein LOC111112821 isoform X1</fullName>
    </submittedName>
</protein>
<dbReference type="KEGG" id="cvn:111112821"/>